<dbReference type="Proteomes" id="UP000233425">
    <property type="component" value="Unassembled WGS sequence"/>
</dbReference>
<comment type="caution">
    <text evidence="2">The sequence shown here is derived from an EMBL/GenBank/DDBJ whole genome shotgun (WGS) entry which is preliminary data.</text>
</comment>
<gene>
    <name evidence="2" type="ORF">RBATCC27255_00922</name>
</gene>
<dbReference type="Pfam" id="PF13306">
    <property type="entry name" value="LRR_5"/>
    <property type="match status" value="1"/>
</dbReference>
<evidence type="ECO:0000256" key="1">
    <source>
        <dbReference type="SAM" id="Phobius"/>
    </source>
</evidence>
<feature type="transmembrane region" description="Helical" evidence="1">
    <location>
        <begin position="7"/>
        <end position="28"/>
    </location>
</feature>
<organism evidence="2 3">
    <name type="scientific">Ruminococcus bromii</name>
    <dbReference type="NCBI Taxonomy" id="40518"/>
    <lineage>
        <taxon>Bacteria</taxon>
        <taxon>Bacillati</taxon>
        <taxon>Bacillota</taxon>
        <taxon>Clostridia</taxon>
        <taxon>Eubacteriales</taxon>
        <taxon>Oscillospiraceae</taxon>
        <taxon>Ruminococcus</taxon>
    </lineage>
</organism>
<protein>
    <recommendedName>
        <fullName evidence="4">Leucine-rich repeat domain-containing protein</fullName>
    </recommendedName>
</protein>
<dbReference type="PANTHER" id="PTHR45661">
    <property type="entry name" value="SURFACE ANTIGEN"/>
    <property type="match status" value="1"/>
</dbReference>
<keyword evidence="1" id="KW-0812">Transmembrane</keyword>
<accession>A0A2N0UVC6</accession>
<proteinExistence type="predicted"/>
<dbReference type="SUPFAM" id="SSF52058">
    <property type="entry name" value="L domain-like"/>
    <property type="match status" value="1"/>
</dbReference>
<dbReference type="Gene3D" id="3.80.10.10">
    <property type="entry name" value="Ribonuclease Inhibitor"/>
    <property type="match status" value="2"/>
</dbReference>
<keyword evidence="1" id="KW-1133">Transmembrane helix</keyword>
<reference evidence="2" key="1">
    <citation type="journal article" date="2018" name="Environ. Microbiol.">
        <title>Sporulation capability and amylosome conservation among diverse human colonic and rumen isolates of the keystone starch-degrader Ruminococcus bromii.</title>
        <authorList>
            <person name="Mukhopadhya I."/>
            <person name="Morais S."/>
            <person name="Laverde-Gomez J."/>
            <person name="Sheridan P.O."/>
            <person name="Walker A.W."/>
            <person name="Kelly W."/>
            <person name="Klieve A.V."/>
            <person name="Ouwerkerk D."/>
            <person name="Duncan S.H."/>
            <person name="Louis P."/>
            <person name="Koropatkin N."/>
            <person name="Cockburn D."/>
            <person name="Kibler R."/>
            <person name="Cooper P.J."/>
            <person name="Sandoval C."/>
            <person name="Crost E."/>
            <person name="Juge N."/>
            <person name="Bayer E.A."/>
            <person name="Flint H.J."/>
        </authorList>
    </citation>
    <scope>NUCLEOTIDE SEQUENCE [LARGE SCALE GENOMIC DNA]</scope>
    <source>
        <strain evidence="2">ATCC 27255</strain>
    </source>
</reference>
<sequence length="294" mass="33066">MNKKTKIILIIVLIVAFIALIILLLHPWKSNKSDGTEYYMSKKYNYWFEVDNGQATLIKYTGEEYHVKLPSSVYGVPVTKLGEYEVLNLSGAAKRGIFEEGNVSEVSIPEGVTEICNDAFYSSGLCEVNIPSSVRVVGTRAFAFCKYLRSVEFETGIKTISESMFSNCKNLRFIELPSSVEKIEGDAFAECALQKIDLPENINTIESYAFRECDSLTFVTIPPKVTSINSGTFYSCDFLEKVNIHDEVKYIANDAFDRCDKLTICGIKGSYAEQYAKKHNIPFEKLDTTIQSVN</sequence>
<name>A0A2N0UVC6_9FIRM</name>
<keyword evidence="3" id="KW-1185">Reference proteome</keyword>
<dbReference type="InterPro" id="IPR026906">
    <property type="entry name" value="LRR_5"/>
</dbReference>
<dbReference type="InterPro" id="IPR053139">
    <property type="entry name" value="Surface_bspA-like"/>
</dbReference>
<dbReference type="InterPro" id="IPR032675">
    <property type="entry name" value="LRR_dom_sf"/>
</dbReference>
<dbReference type="RefSeq" id="WP_101028958.1">
    <property type="nucleotide sequence ID" value="NZ_CABMMZ010000044.1"/>
</dbReference>
<dbReference type="PANTHER" id="PTHR45661:SF3">
    <property type="entry name" value="IG-LIKE DOMAIN-CONTAINING PROTEIN"/>
    <property type="match status" value="1"/>
</dbReference>
<dbReference type="EMBL" id="NNSR01000044">
    <property type="protein sequence ID" value="PKD30954.1"/>
    <property type="molecule type" value="Genomic_DNA"/>
</dbReference>
<evidence type="ECO:0000313" key="2">
    <source>
        <dbReference type="EMBL" id="PKD30954.1"/>
    </source>
</evidence>
<evidence type="ECO:0008006" key="4">
    <source>
        <dbReference type="Google" id="ProtNLM"/>
    </source>
</evidence>
<dbReference type="AlphaFoldDB" id="A0A2N0UVC6"/>
<evidence type="ECO:0000313" key="3">
    <source>
        <dbReference type="Proteomes" id="UP000233425"/>
    </source>
</evidence>
<keyword evidence="1" id="KW-0472">Membrane</keyword>